<comment type="caution">
    <text evidence="6">The sequence shown here is derived from an EMBL/GenBank/DDBJ whole genome shotgun (WGS) entry which is preliminary data.</text>
</comment>
<dbReference type="InterPro" id="IPR005158">
    <property type="entry name" value="BTAD"/>
</dbReference>
<dbReference type="SMART" id="SM00530">
    <property type="entry name" value="HTH_XRE"/>
    <property type="match status" value="1"/>
</dbReference>
<dbReference type="InterPro" id="IPR011990">
    <property type="entry name" value="TPR-like_helical_dom_sf"/>
</dbReference>
<dbReference type="Pfam" id="PF03704">
    <property type="entry name" value="BTAD"/>
    <property type="match status" value="1"/>
</dbReference>
<evidence type="ECO:0000313" key="6">
    <source>
        <dbReference type="EMBL" id="GAA1814001.1"/>
    </source>
</evidence>
<dbReference type="RefSeq" id="WP_344133946.1">
    <property type="nucleotide sequence ID" value="NZ_BAAALT010000126.1"/>
</dbReference>
<evidence type="ECO:0000259" key="5">
    <source>
        <dbReference type="PROSITE" id="PS51755"/>
    </source>
</evidence>
<dbReference type="CDD" id="cd00093">
    <property type="entry name" value="HTH_XRE"/>
    <property type="match status" value="1"/>
</dbReference>
<dbReference type="Gene3D" id="1.10.10.10">
    <property type="entry name" value="Winged helix-like DNA-binding domain superfamily/Winged helix DNA-binding domain"/>
    <property type="match status" value="1"/>
</dbReference>
<name>A0ABN2M815_9ACTN</name>
<feature type="domain" description="HTH cro/C1-type" evidence="4">
    <location>
        <begin position="11"/>
        <end position="66"/>
    </location>
</feature>
<dbReference type="InterPro" id="IPR019734">
    <property type="entry name" value="TPR_rpt"/>
</dbReference>
<dbReference type="Pfam" id="PF13424">
    <property type="entry name" value="TPR_12"/>
    <property type="match status" value="2"/>
</dbReference>
<comment type="similarity">
    <text evidence="1">Belongs to the AfsR/DnrI/RedD regulatory family.</text>
</comment>
<dbReference type="PANTHER" id="PTHR10098">
    <property type="entry name" value="RAPSYN-RELATED"/>
    <property type="match status" value="1"/>
</dbReference>
<dbReference type="InterPro" id="IPR027417">
    <property type="entry name" value="P-loop_NTPase"/>
</dbReference>
<organism evidence="6 7">
    <name type="scientific">Luedemannella flava</name>
    <dbReference type="NCBI Taxonomy" id="349316"/>
    <lineage>
        <taxon>Bacteria</taxon>
        <taxon>Bacillati</taxon>
        <taxon>Actinomycetota</taxon>
        <taxon>Actinomycetes</taxon>
        <taxon>Micromonosporales</taxon>
        <taxon>Micromonosporaceae</taxon>
        <taxon>Luedemannella</taxon>
    </lineage>
</organism>
<dbReference type="Gene3D" id="3.40.50.300">
    <property type="entry name" value="P-loop containing nucleotide triphosphate hydrolases"/>
    <property type="match status" value="1"/>
</dbReference>
<dbReference type="SUPFAM" id="SSF48452">
    <property type="entry name" value="TPR-like"/>
    <property type="match status" value="3"/>
</dbReference>
<dbReference type="InterPro" id="IPR016032">
    <property type="entry name" value="Sig_transdc_resp-reg_C-effctor"/>
</dbReference>
<dbReference type="SUPFAM" id="SSF47413">
    <property type="entry name" value="lambda repressor-like DNA-binding domains"/>
    <property type="match status" value="1"/>
</dbReference>
<dbReference type="EMBL" id="BAAALT010000126">
    <property type="protein sequence ID" value="GAA1814001.1"/>
    <property type="molecule type" value="Genomic_DNA"/>
</dbReference>
<dbReference type="PROSITE" id="PS50943">
    <property type="entry name" value="HTH_CROC1"/>
    <property type="match status" value="1"/>
</dbReference>
<evidence type="ECO:0000256" key="1">
    <source>
        <dbReference type="ARBA" id="ARBA00005820"/>
    </source>
</evidence>
<evidence type="ECO:0000259" key="4">
    <source>
        <dbReference type="PROSITE" id="PS50943"/>
    </source>
</evidence>
<dbReference type="InterPro" id="IPR001867">
    <property type="entry name" value="OmpR/PhoB-type_DNA-bd"/>
</dbReference>
<sequence length="1076" mass="113143">MSAIETFGALVRDARLAAAISQQELAGLAGISVAALRDLEQGRVRRPRPATVDSLIAALGLTGDRAAALRDAAAEHPRTAPTRPTGPVRIGILGPLTVHCGAEPVPLGRGSRRAVLGRLALSANTPVPATALVDMLWATLPAEPMRTLQTYVSRLRSALRPTAAITWTPAGYQLDLSDEQLDLTRFRTLVRAADTTAPVEALELLAEAAALWRGGPLADVPQLRDGPLCTAVTDERISMLLRFADVALEVGAPARAVPALREAATAAPLHEPLHARLIALLAGGDLQAEALSTYTGIRRRLIDDLGIEPGSELVEAQVRVLRQVPSGPPRTPSSATTVVGVPAQLPAGVEPFVGRSDALAALDAALGGPAGAVAVVSGTAGVGKTSLAVHWAHRARNRFPDGQLYVNLQGFRPASAPLTAGEALHGFLTALGVPATRIPADLAARAALYRTLLGDRQVLVVLDNARDADHVRPLLPGAAGCRTLVTSRHQLPGLVAAEGARLVPLHLLDDGEARLLLSHRLGDDRTTAEPGAVATIITRCAHLPLALAIAAARAAVRPGAPLADLAADLIDDNRLDTLTTGEAGTDIRAVFDCSYRQLTPAAARLFRLFGLHPGPDLDAPAAASLAGLPVARTMPLLTELTGAHLLAESAPRRFTGHDLLRAYATDRARVDEPAPARDAAVGRLVRHFVVTVRAAVSVLYPGEPGTGPTDGFTGPVAARGWLDAERANLVAFVRHGQPAHVIALASAAFHYFDGGHYLEAHELHRRALTAARTVGDRAAEAAAEHHLGVTCRRFSRYPEAAGHHQRALALCRDLGDRAGEGRALAELGVAYWRLGDYDRSRAHHAAALGVFREVGNQVGEAYQLISFAIGDRQLGDVRSSADGLLRALRLLRAVGHRLGEAYALDQLGLTCQLAGDHGQAVDCHEQALAICRNLGYRPGEAAALTHLGRAVHAIGRLADAVDYHQQSLAVYRETGERSYELEAINALAAAQSAGGDLDAAQTTYMTAVGLAERTGDRREQAAAHDGLAAVHQAAGDADRAERHRLAAHTIYTDLGLPDAGRLAVQGGHRLHGRSGT</sequence>
<dbReference type="Gene3D" id="1.25.40.10">
    <property type="entry name" value="Tetratricopeptide repeat domain"/>
    <property type="match status" value="3"/>
</dbReference>
<dbReference type="PRINTS" id="PR00364">
    <property type="entry name" value="DISEASERSIST"/>
</dbReference>
<protein>
    <submittedName>
        <fullName evidence="6">Tetratricopeptide repeat protein</fullName>
    </submittedName>
</protein>
<dbReference type="InterPro" id="IPR001387">
    <property type="entry name" value="Cro/C1-type_HTH"/>
</dbReference>
<dbReference type="InterPro" id="IPR036388">
    <property type="entry name" value="WH-like_DNA-bd_sf"/>
</dbReference>
<dbReference type="InterPro" id="IPR010982">
    <property type="entry name" value="Lambda_DNA-bd_dom_sf"/>
</dbReference>
<dbReference type="SMART" id="SM01043">
    <property type="entry name" value="BTAD"/>
    <property type="match status" value="1"/>
</dbReference>
<gene>
    <name evidence="6" type="ORF">GCM10009682_38800</name>
</gene>
<keyword evidence="2 3" id="KW-0238">DNA-binding</keyword>
<dbReference type="SUPFAM" id="SSF46894">
    <property type="entry name" value="C-terminal effector domain of the bipartite response regulators"/>
    <property type="match status" value="1"/>
</dbReference>
<reference evidence="6 7" key="1">
    <citation type="journal article" date="2019" name="Int. J. Syst. Evol. Microbiol.">
        <title>The Global Catalogue of Microorganisms (GCM) 10K type strain sequencing project: providing services to taxonomists for standard genome sequencing and annotation.</title>
        <authorList>
            <consortium name="The Broad Institute Genomics Platform"/>
            <consortium name="The Broad Institute Genome Sequencing Center for Infectious Disease"/>
            <person name="Wu L."/>
            <person name="Ma J."/>
        </authorList>
    </citation>
    <scope>NUCLEOTIDE SEQUENCE [LARGE SCALE GENOMIC DNA]</scope>
    <source>
        <strain evidence="6 7">JCM 13250</strain>
    </source>
</reference>
<feature type="domain" description="OmpR/PhoB-type" evidence="5">
    <location>
        <begin position="80"/>
        <end position="176"/>
    </location>
</feature>
<dbReference type="PANTHER" id="PTHR10098:SF108">
    <property type="entry name" value="TETRATRICOPEPTIDE REPEAT PROTEIN 28"/>
    <property type="match status" value="1"/>
</dbReference>
<dbReference type="SUPFAM" id="SSF52540">
    <property type="entry name" value="P-loop containing nucleoside triphosphate hydrolases"/>
    <property type="match status" value="1"/>
</dbReference>
<evidence type="ECO:0000313" key="7">
    <source>
        <dbReference type="Proteomes" id="UP001500218"/>
    </source>
</evidence>
<dbReference type="SMART" id="SM00028">
    <property type="entry name" value="TPR"/>
    <property type="match status" value="6"/>
</dbReference>
<dbReference type="Pfam" id="PF13560">
    <property type="entry name" value="HTH_31"/>
    <property type="match status" value="1"/>
</dbReference>
<dbReference type="Proteomes" id="UP001500218">
    <property type="component" value="Unassembled WGS sequence"/>
</dbReference>
<evidence type="ECO:0000256" key="2">
    <source>
        <dbReference type="ARBA" id="ARBA00023125"/>
    </source>
</evidence>
<accession>A0ABN2M815</accession>
<proteinExistence type="inferred from homology"/>
<dbReference type="PROSITE" id="PS51755">
    <property type="entry name" value="OMPR_PHOB"/>
    <property type="match status" value="1"/>
</dbReference>
<evidence type="ECO:0000256" key="3">
    <source>
        <dbReference type="PROSITE-ProRule" id="PRU01091"/>
    </source>
</evidence>
<keyword evidence="7" id="KW-1185">Reference proteome</keyword>
<dbReference type="Gene3D" id="1.10.260.40">
    <property type="entry name" value="lambda repressor-like DNA-binding domains"/>
    <property type="match status" value="1"/>
</dbReference>
<feature type="DNA-binding region" description="OmpR/PhoB-type" evidence="3">
    <location>
        <begin position="80"/>
        <end position="176"/>
    </location>
</feature>